<organism evidence="2 3">
    <name type="scientific">Pleurodeles waltl</name>
    <name type="common">Iberian ribbed newt</name>
    <dbReference type="NCBI Taxonomy" id="8319"/>
    <lineage>
        <taxon>Eukaryota</taxon>
        <taxon>Metazoa</taxon>
        <taxon>Chordata</taxon>
        <taxon>Craniata</taxon>
        <taxon>Vertebrata</taxon>
        <taxon>Euteleostomi</taxon>
        <taxon>Amphibia</taxon>
        <taxon>Batrachia</taxon>
        <taxon>Caudata</taxon>
        <taxon>Salamandroidea</taxon>
        <taxon>Salamandridae</taxon>
        <taxon>Pleurodelinae</taxon>
        <taxon>Pleurodeles</taxon>
    </lineage>
</organism>
<feature type="region of interest" description="Disordered" evidence="1">
    <location>
        <begin position="436"/>
        <end position="488"/>
    </location>
</feature>
<feature type="compositionally biased region" description="Low complexity" evidence="1">
    <location>
        <begin position="87"/>
        <end position="99"/>
    </location>
</feature>
<evidence type="ECO:0000313" key="3">
    <source>
        <dbReference type="Proteomes" id="UP001066276"/>
    </source>
</evidence>
<keyword evidence="3" id="KW-1185">Reference proteome</keyword>
<protein>
    <submittedName>
        <fullName evidence="2">Uncharacterized protein</fullName>
    </submittedName>
</protein>
<feature type="compositionally biased region" description="Polar residues" evidence="1">
    <location>
        <begin position="150"/>
        <end position="160"/>
    </location>
</feature>
<evidence type="ECO:0000313" key="2">
    <source>
        <dbReference type="EMBL" id="KAJ1145236.1"/>
    </source>
</evidence>
<feature type="region of interest" description="Disordered" evidence="1">
    <location>
        <begin position="1"/>
        <end position="209"/>
    </location>
</feature>
<accession>A0AAV7QXI4</accession>
<feature type="compositionally biased region" description="Low complexity" evidence="1">
    <location>
        <begin position="463"/>
        <end position="480"/>
    </location>
</feature>
<feature type="compositionally biased region" description="Low complexity" evidence="1">
    <location>
        <begin position="175"/>
        <end position="184"/>
    </location>
</feature>
<evidence type="ECO:0000256" key="1">
    <source>
        <dbReference type="SAM" id="MobiDB-lite"/>
    </source>
</evidence>
<sequence length="578" mass="60296">MRIYQGVDDRSRSDPAADDADRMNPFFVDSNGSEPDARDVAVSDPESSKPDQRDSTGGYTVANDSAASDSTASGTTASELGPGDFTSSDPAASGPSGSDRASSGLDSTARGNAASDSVVNYPTAKDAMGTDQLLRDPTTNLLAVTDSHARSTGSGESTVVDSAASEPRSDHLPESETVPESSTENAALRHDDSSDNTTTNGPYASVPQVSVFGARERGLEDFVASELRSGESALKDPTPVSITVSDEWSMEITQISFSATVHATNNDMPGVSITNYPPARDPEPRNSSTSDPRSHDSMPTDWISDNSMRSGPRSDDSMPSDPIDSIQSDPGSDGSMPNDLGSGDPITHKLGPGDSAKSNLGTHNLTDRFFIEGDPGISPPGSGEPTSSDIRTVDPALTDAVVSDPELGNSPSCGPVPYDFGSGDIPTEYITAADLATRDPTDSTGRESSARHPGSVSTLAPNTSTSDSTASDPSSEDSSTGQPTSNYPLKMMPYAQGLTFMEEDWDVIVFMVSTVKLNASFHKVGTKVAIGRSDNPCKTILVIARLFCPNSSSDTTGISEETAPEISDCHSAHIVAIV</sequence>
<dbReference type="Proteomes" id="UP001066276">
    <property type="component" value="Chromosome 6"/>
</dbReference>
<dbReference type="EMBL" id="JANPWB010000010">
    <property type="protein sequence ID" value="KAJ1145236.1"/>
    <property type="molecule type" value="Genomic_DNA"/>
</dbReference>
<feature type="compositionally biased region" description="Basic and acidic residues" evidence="1">
    <location>
        <begin position="35"/>
        <end position="54"/>
    </location>
</feature>
<feature type="region of interest" description="Disordered" evidence="1">
    <location>
        <begin position="264"/>
        <end position="396"/>
    </location>
</feature>
<feature type="compositionally biased region" description="Low complexity" evidence="1">
    <location>
        <begin position="60"/>
        <end position="78"/>
    </location>
</feature>
<feature type="compositionally biased region" description="Basic and acidic residues" evidence="1">
    <location>
        <begin position="7"/>
        <end position="22"/>
    </location>
</feature>
<reference evidence="2" key="1">
    <citation type="journal article" date="2022" name="bioRxiv">
        <title>Sequencing and chromosome-scale assembly of the giantPleurodeles waltlgenome.</title>
        <authorList>
            <person name="Brown T."/>
            <person name="Elewa A."/>
            <person name="Iarovenko S."/>
            <person name="Subramanian E."/>
            <person name="Araus A.J."/>
            <person name="Petzold A."/>
            <person name="Susuki M."/>
            <person name="Suzuki K.-i.T."/>
            <person name="Hayashi T."/>
            <person name="Toyoda A."/>
            <person name="Oliveira C."/>
            <person name="Osipova E."/>
            <person name="Leigh N.D."/>
            <person name="Simon A."/>
            <person name="Yun M.H."/>
        </authorList>
    </citation>
    <scope>NUCLEOTIDE SEQUENCE</scope>
    <source>
        <strain evidence="2">20211129_DDA</strain>
        <tissue evidence="2">Liver</tissue>
    </source>
</reference>
<dbReference type="AlphaFoldDB" id="A0AAV7QXI4"/>
<feature type="compositionally biased region" description="Basic and acidic residues" evidence="1">
    <location>
        <begin position="436"/>
        <end position="450"/>
    </location>
</feature>
<proteinExistence type="predicted"/>
<gene>
    <name evidence="2" type="ORF">NDU88_011527</name>
</gene>
<name>A0AAV7QXI4_PLEWA</name>
<feature type="compositionally biased region" description="Low complexity" evidence="1">
    <location>
        <begin position="317"/>
        <end position="335"/>
    </location>
</feature>
<feature type="compositionally biased region" description="Polar residues" evidence="1">
    <location>
        <begin position="100"/>
        <end position="120"/>
    </location>
</feature>
<feature type="compositionally biased region" description="Polar residues" evidence="1">
    <location>
        <begin position="264"/>
        <end position="275"/>
    </location>
</feature>
<comment type="caution">
    <text evidence="2">The sequence shown here is derived from an EMBL/GenBank/DDBJ whole genome shotgun (WGS) entry which is preliminary data.</text>
</comment>